<dbReference type="WBParaSite" id="HPLM_0001204701-mRNA-1">
    <property type="protein sequence ID" value="HPLM_0001204701-mRNA-1"/>
    <property type="gene ID" value="HPLM_0001204701"/>
</dbReference>
<protein>
    <submittedName>
        <fullName evidence="3">PDZ domain-containing protein</fullName>
    </submittedName>
</protein>
<dbReference type="EMBL" id="UZAF01017739">
    <property type="protein sequence ID" value="VDO44553.1"/>
    <property type="molecule type" value="Genomic_DNA"/>
</dbReference>
<keyword evidence="2" id="KW-1185">Reference proteome</keyword>
<evidence type="ECO:0000313" key="1">
    <source>
        <dbReference type="EMBL" id="VDO44553.1"/>
    </source>
</evidence>
<sequence length="73" mass="8049">MSIMIMIYVCSSRELNNQVAANWGCCLGIQHQVRHSAPGGDVDASIIPTLTQASTIGQYPEDRLVLILNRLKH</sequence>
<name>A0A0N4WLL7_HAEPC</name>
<accession>A0A0N4WLL7</accession>
<dbReference type="Proteomes" id="UP000268014">
    <property type="component" value="Unassembled WGS sequence"/>
</dbReference>
<gene>
    <name evidence="1" type="ORF">HPLM_LOCUS12039</name>
</gene>
<dbReference type="AlphaFoldDB" id="A0A0N4WLL7"/>
<organism evidence="3">
    <name type="scientific">Haemonchus placei</name>
    <name type="common">Barber's pole worm</name>
    <dbReference type="NCBI Taxonomy" id="6290"/>
    <lineage>
        <taxon>Eukaryota</taxon>
        <taxon>Metazoa</taxon>
        <taxon>Ecdysozoa</taxon>
        <taxon>Nematoda</taxon>
        <taxon>Chromadorea</taxon>
        <taxon>Rhabditida</taxon>
        <taxon>Rhabditina</taxon>
        <taxon>Rhabditomorpha</taxon>
        <taxon>Strongyloidea</taxon>
        <taxon>Trichostrongylidae</taxon>
        <taxon>Haemonchus</taxon>
    </lineage>
</organism>
<evidence type="ECO:0000313" key="3">
    <source>
        <dbReference type="WBParaSite" id="HPLM_0001204701-mRNA-1"/>
    </source>
</evidence>
<reference evidence="3" key="1">
    <citation type="submission" date="2017-02" db="UniProtKB">
        <authorList>
            <consortium name="WormBaseParasite"/>
        </authorList>
    </citation>
    <scope>IDENTIFICATION</scope>
</reference>
<evidence type="ECO:0000313" key="2">
    <source>
        <dbReference type="Proteomes" id="UP000268014"/>
    </source>
</evidence>
<reference evidence="1 2" key="2">
    <citation type="submission" date="2018-11" db="EMBL/GenBank/DDBJ databases">
        <authorList>
            <consortium name="Pathogen Informatics"/>
        </authorList>
    </citation>
    <scope>NUCLEOTIDE SEQUENCE [LARGE SCALE GENOMIC DNA]</scope>
    <source>
        <strain evidence="1 2">MHpl1</strain>
    </source>
</reference>
<proteinExistence type="predicted"/>